<proteinExistence type="predicted"/>
<organism evidence="1 2">
    <name type="scientific">Hibiscus sabdariffa</name>
    <name type="common">roselle</name>
    <dbReference type="NCBI Taxonomy" id="183260"/>
    <lineage>
        <taxon>Eukaryota</taxon>
        <taxon>Viridiplantae</taxon>
        <taxon>Streptophyta</taxon>
        <taxon>Embryophyta</taxon>
        <taxon>Tracheophyta</taxon>
        <taxon>Spermatophyta</taxon>
        <taxon>Magnoliopsida</taxon>
        <taxon>eudicotyledons</taxon>
        <taxon>Gunneridae</taxon>
        <taxon>Pentapetalae</taxon>
        <taxon>rosids</taxon>
        <taxon>malvids</taxon>
        <taxon>Malvales</taxon>
        <taxon>Malvaceae</taxon>
        <taxon>Malvoideae</taxon>
        <taxon>Hibiscus</taxon>
    </lineage>
</organism>
<keyword evidence="2" id="KW-1185">Reference proteome</keyword>
<dbReference type="EMBL" id="JBBPBM010000029">
    <property type="protein sequence ID" value="KAK8535981.1"/>
    <property type="molecule type" value="Genomic_DNA"/>
</dbReference>
<sequence>MMKPRPALFSSSKSIPLESLILKKESFTLLCLAFFRSSAGKALAIQEIDYWLLKQYRNDEAPNIAKIIFLSILSVVSKDPQVSTSLPYACVLTHIFAKNDVDFSLDPHVPLKEKIDNHSTQKCGFDFQENRWTYKGEDL</sequence>
<accession>A0ABR2DEU2</accession>
<protein>
    <submittedName>
        <fullName evidence="1">Uncharacterized protein</fullName>
    </submittedName>
</protein>
<evidence type="ECO:0000313" key="1">
    <source>
        <dbReference type="EMBL" id="KAK8535981.1"/>
    </source>
</evidence>
<evidence type="ECO:0000313" key="2">
    <source>
        <dbReference type="Proteomes" id="UP001472677"/>
    </source>
</evidence>
<dbReference type="Proteomes" id="UP001472677">
    <property type="component" value="Unassembled WGS sequence"/>
</dbReference>
<gene>
    <name evidence="1" type="ORF">V6N12_012644</name>
</gene>
<comment type="caution">
    <text evidence="1">The sequence shown here is derived from an EMBL/GenBank/DDBJ whole genome shotgun (WGS) entry which is preliminary data.</text>
</comment>
<reference evidence="1 2" key="1">
    <citation type="journal article" date="2024" name="G3 (Bethesda)">
        <title>Genome assembly of Hibiscus sabdariffa L. provides insights into metabolisms of medicinal natural products.</title>
        <authorList>
            <person name="Kim T."/>
        </authorList>
    </citation>
    <scope>NUCLEOTIDE SEQUENCE [LARGE SCALE GENOMIC DNA]</scope>
    <source>
        <strain evidence="1">TK-2024</strain>
        <tissue evidence="1">Old leaves</tissue>
    </source>
</reference>
<name>A0ABR2DEU2_9ROSI</name>